<protein>
    <submittedName>
        <fullName evidence="1">Uncharacterized protein</fullName>
    </submittedName>
</protein>
<dbReference type="EMBL" id="CP032157">
    <property type="protein sequence ID" value="AXY77911.1"/>
    <property type="molecule type" value="Genomic_DNA"/>
</dbReference>
<accession>A0A3B7N7I7</accession>
<dbReference type="Proteomes" id="UP000263900">
    <property type="component" value="Chromosome"/>
</dbReference>
<name>A0A3B7N7I7_9BACT</name>
<sequence length="72" mass="8019">MDEKIELTITCPCIHARTFPYELKVSTGKKPAQARVQIDCPFGHEKSCLKRVTIELPSGIEPDADEHILRGG</sequence>
<organism evidence="1 2">
    <name type="scientific">Paraflavitalea soli</name>
    <dbReference type="NCBI Taxonomy" id="2315862"/>
    <lineage>
        <taxon>Bacteria</taxon>
        <taxon>Pseudomonadati</taxon>
        <taxon>Bacteroidota</taxon>
        <taxon>Chitinophagia</taxon>
        <taxon>Chitinophagales</taxon>
        <taxon>Chitinophagaceae</taxon>
        <taxon>Paraflavitalea</taxon>
    </lineage>
</organism>
<keyword evidence="2" id="KW-1185">Reference proteome</keyword>
<evidence type="ECO:0000313" key="2">
    <source>
        <dbReference type="Proteomes" id="UP000263900"/>
    </source>
</evidence>
<dbReference type="KEGG" id="pseg:D3H65_29695"/>
<dbReference type="AlphaFoldDB" id="A0A3B7N7I7"/>
<gene>
    <name evidence="1" type="ORF">D3H65_29695</name>
</gene>
<evidence type="ECO:0000313" key="1">
    <source>
        <dbReference type="EMBL" id="AXY77911.1"/>
    </source>
</evidence>
<proteinExistence type="predicted"/>
<reference evidence="1 2" key="1">
    <citation type="submission" date="2018-09" db="EMBL/GenBank/DDBJ databases">
        <title>Genome sequencing of strain 6GH32-13.</title>
        <authorList>
            <person name="Weon H.-Y."/>
            <person name="Heo J."/>
            <person name="Kwon S.-W."/>
        </authorList>
    </citation>
    <scope>NUCLEOTIDE SEQUENCE [LARGE SCALE GENOMIC DNA]</scope>
    <source>
        <strain evidence="1 2">5GH32-13</strain>
    </source>
</reference>